<feature type="domain" description="DUF7918" evidence="2">
    <location>
        <begin position="9"/>
        <end position="239"/>
    </location>
</feature>
<dbReference type="PANTHER" id="PTHR36223">
    <property type="entry name" value="BETA-LACTAMASE-TYPE TRANSPEPTIDASE FOLD DOMAIN CONTAINING PROTEIN"/>
    <property type="match status" value="1"/>
</dbReference>
<evidence type="ECO:0000313" key="3">
    <source>
        <dbReference type="EMBL" id="KAF2849038.1"/>
    </source>
</evidence>
<dbReference type="EMBL" id="MU006314">
    <property type="protein sequence ID" value="KAF2849038.1"/>
    <property type="molecule type" value="Genomic_DNA"/>
</dbReference>
<gene>
    <name evidence="3" type="ORF">T440DRAFT_534575</name>
</gene>
<dbReference type="InterPro" id="IPR057678">
    <property type="entry name" value="DUF7918"/>
</dbReference>
<dbReference type="Pfam" id="PF25534">
    <property type="entry name" value="DUF7918"/>
    <property type="match status" value="1"/>
</dbReference>
<evidence type="ECO:0000313" key="4">
    <source>
        <dbReference type="Proteomes" id="UP000799423"/>
    </source>
</evidence>
<proteinExistence type="predicted"/>
<organism evidence="3 4">
    <name type="scientific">Plenodomus tracheiphilus IPT5</name>
    <dbReference type="NCBI Taxonomy" id="1408161"/>
    <lineage>
        <taxon>Eukaryota</taxon>
        <taxon>Fungi</taxon>
        <taxon>Dikarya</taxon>
        <taxon>Ascomycota</taxon>
        <taxon>Pezizomycotina</taxon>
        <taxon>Dothideomycetes</taxon>
        <taxon>Pleosporomycetidae</taxon>
        <taxon>Pleosporales</taxon>
        <taxon>Pleosporineae</taxon>
        <taxon>Leptosphaeriaceae</taxon>
        <taxon>Plenodomus</taxon>
    </lineage>
</organism>
<protein>
    <recommendedName>
        <fullName evidence="2">DUF7918 domain-containing protein</fullName>
    </recommendedName>
</protein>
<keyword evidence="4" id="KW-1185">Reference proteome</keyword>
<evidence type="ECO:0000256" key="1">
    <source>
        <dbReference type="SAM" id="MobiDB-lite"/>
    </source>
</evidence>
<name>A0A6A7B3X4_9PLEO</name>
<sequence length="340" mass="38787">MAVLEVAPGVEVCITSRKQKLREYEDPYADVTPKYAAHYIEAPSNAPFEVRTCFTSPFPNDRAVEIGISVDGRTMDELVVRPHELFARGFHTSEGPISDDQDRWSLQRYRFAPLRIRKFRGRSVLSITTYQSPDEADTRTLSTDLARELEAMGSITVTLHFLKYFQLNRGTQSPRKIIKKFDPINEKDVKGNSLGKAKSIEEVEYLDVEQDDNGEAFATFQFHYRSLAALKDLHIVERTPDPMDLFNSDEGALAQMNREQLQAIVRRMRERDHARLRTKRERSESTLAGDDAGAGRGETGEEPDFVETGCVDLRAKRRMIGVREMRESESESRSRCRCVG</sequence>
<evidence type="ECO:0000259" key="2">
    <source>
        <dbReference type="Pfam" id="PF25534"/>
    </source>
</evidence>
<dbReference type="OrthoDB" id="3364132at2759"/>
<accession>A0A6A7B3X4</accession>
<feature type="region of interest" description="Disordered" evidence="1">
    <location>
        <begin position="270"/>
        <end position="308"/>
    </location>
</feature>
<dbReference type="PANTHER" id="PTHR36223:SF1">
    <property type="entry name" value="TRANSCRIPTION ELONGATION FACTOR EAF N-TERMINAL DOMAIN-CONTAINING PROTEIN"/>
    <property type="match status" value="1"/>
</dbReference>
<dbReference type="Proteomes" id="UP000799423">
    <property type="component" value="Unassembled WGS sequence"/>
</dbReference>
<dbReference type="AlphaFoldDB" id="A0A6A7B3X4"/>
<reference evidence="3" key="1">
    <citation type="submission" date="2020-01" db="EMBL/GenBank/DDBJ databases">
        <authorList>
            <consortium name="DOE Joint Genome Institute"/>
            <person name="Haridas S."/>
            <person name="Albert R."/>
            <person name="Binder M."/>
            <person name="Bloem J."/>
            <person name="Labutti K."/>
            <person name="Salamov A."/>
            <person name="Andreopoulos B."/>
            <person name="Baker S.E."/>
            <person name="Barry K."/>
            <person name="Bills G."/>
            <person name="Bluhm B.H."/>
            <person name="Cannon C."/>
            <person name="Castanera R."/>
            <person name="Culley D.E."/>
            <person name="Daum C."/>
            <person name="Ezra D."/>
            <person name="Gonzalez J.B."/>
            <person name="Henrissat B."/>
            <person name="Kuo A."/>
            <person name="Liang C."/>
            <person name="Lipzen A."/>
            <person name="Lutzoni F."/>
            <person name="Magnuson J."/>
            <person name="Mondo S."/>
            <person name="Nolan M."/>
            <person name="Ohm R."/>
            <person name="Pangilinan J."/>
            <person name="Park H.-J."/>
            <person name="Ramirez L."/>
            <person name="Alfaro M."/>
            <person name="Sun H."/>
            <person name="Tritt A."/>
            <person name="Yoshinaga Y."/>
            <person name="Zwiers L.-H."/>
            <person name="Turgeon B.G."/>
            <person name="Goodwin S.B."/>
            <person name="Spatafora J.W."/>
            <person name="Crous P.W."/>
            <person name="Grigoriev I.V."/>
        </authorList>
    </citation>
    <scope>NUCLEOTIDE SEQUENCE</scope>
    <source>
        <strain evidence="3">IPT5</strain>
    </source>
</reference>